<comment type="caution">
    <text evidence="2">The sequence shown here is derived from an EMBL/GenBank/DDBJ whole genome shotgun (WGS) entry which is preliminary data.</text>
</comment>
<organism evidence="2 3">
    <name type="scientific">Streptomyces humicola</name>
    <dbReference type="NCBI Taxonomy" id="2953240"/>
    <lineage>
        <taxon>Bacteria</taxon>
        <taxon>Bacillati</taxon>
        <taxon>Actinomycetota</taxon>
        <taxon>Actinomycetes</taxon>
        <taxon>Kitasatosporales</taxon>
        <taxon>Streptomycetaceae</taxon>
        <taxon>Streptomyces</taxon>
    </lineage>
</organism>
<evidence type="ECO:0000313" key="2">
    <source>
        <dbReference type="EMBL" id="MCQ4083526.1"/>
    </source>
</evidence>
<name>A0ABT1Q0V7_9ACTN</name>
<dbReference type="RefSeq" id="WP_255922486.1">
    <property type="nucleotide sequence ID" value="NZ_JANFNG010000022.1"/>
</dbReference>
<evidence type="ECO:0000256" key="1">
    <source>
        <dbReference type="SAM" id="SignalP"/>
    </source>
</evidence>
<keyword evidence="1" id="KW-0732">Signal</keyword>
<feature type="signal peptide" evidence="1">
    <location>
        <begin position="1"/>
        <end position="23"/>
    </location>
</feature>
<proteinExistence type="predicted"/>
<dbReference type="Proteomes" id="UP001057702">
    <property type="component" value="Unassembled WGS sequence"/>
</dbReference>
<gene>
    <name evidence="2" type="ORF">NGB36_23745</name>
</gene>
<keyword evidence="3" id="KW-1185">Reference proteome</keyword>
<accession>A0ABT1Q0V7</accession>
<evidence type="ECO:0000313" key="3">
    <source>
        <dbReference type="Proteomes" id="UP001057702"/>
    </source>
</evidence>
<protein>
    <recommendedName>
        <fullName evidence="4">Secreted protein</fullName>
    </recommendedName>
</protein>
<evidence type="ECO:0008006" key="4">
    <source>
        <dbReference type="Google" id="ProtNLM"/>
    </source>
</evidence>
<feature type="chain" id="PRO_5047214909" description="Secreted protein" evidence="1">
    <location>
        <begin position="24"/>
        <end position="140"/>
    </location>
</feature>
<dbReference type="EMBL" id="JANFNG010000022">
    <property type="protein sequence ID" value="MCQ4083526.1"/>
    <property type="molecule type" value="Genomic_DNA"/>
</dbReference>
<sequence>MPQRLVTGVAAFGLIGGVTAVVAAPAEAAAATPATAACVFVNGTTGAEGTNAHGLPEISGGSTFTKPGTSTCHDFNLWSGKVGVSYEGWLYYGNGNWGACSAGYVRYSGGSIVLCTNVEAGTIEAVTSTNGSGQSIEIMD</sequence>
<reference evidence="2" key="1">
    <citation type="submission" date="2022-06" db="EMBL/GenBank/DDBJ databases">
        <title>Draft genome sequence of Streptomyces sp. RB6PN25 isolated from peat swamp forest in Thailand.</title>
        <authorList>
            <person name="Duangmal K."/>
            <person name="Klaysubun C."/>
        </authorList>
    </citation>
    <scope>NUCLEOTIDE SEQUENCE</scope>
    <source>
        <strain evidence="2">RB6PN25</strain>
    </source>
</reference>